<keyword evidence="3" id="KW-1185">Reference proteome</keyword>
<proteinExistence type="predicted"/>
<dbReference type="PANTHER" id="PTHR30137">
    <property type="entry name" value="LUCIFERASE-LIKE MONOOXYGENASE"/>
    <property type="match status" value="1"/>
</dbReference>
<gene>
    <name evidence="2" type="ORF">ACFQE1_12375</name>
</gene>
<sequence>MELSAVDLSPVPDDGTATDAYENTVELARQAERLGYTRFWVAEHHGMADTLAGTTPEVLLGHLAAETDSIRIGSGAVLLNHYSPFKVAEAFGAPD</sequence>
<dbReference type="InterPro" id="IPR011251">
    <property type="entry name" value="Luciferase-like_dom"/>
</dbReference>
<dbReference type="EMBL" id="JBHSWU010000404">
    <property type="protein sequence ID" value="MFC6725151.1"/>
    <property type="molecule type" value="Genomic_DNA"/>
</dbReference>
<organism evidence="2 3">
    <name type="scientific">Halobium palmae</name>
    <dbReference type="NCBI Taxonomy" id="1776492"/>
    <lineage>
        <taxon>Archaea</taxon>
        <taxon>Methanobacteriati</taxon>
        <taxon>Methanobacteriota</taxon>
        <taxon>Stenosarchaea group</taxon>
        <taxon>Halobacteria</taxon>
        <taxon>Halobacteriales</taxon>
        <taxon>Haloferacaceae</taxon>
        <taxon>Halobium</taxon>
    </lineage>
</organism>
<dbReference type="InterPro" id="IPR050766">
    <property type="entry name" value="Bact_Lucif_Oxidored"/>
</dbReference>
<feature type="non-terminal residue" evidence="2">
    <location>
        <position position="95"/>
    </location>
</feature>
<dbReference type="CDD" id="cd00347">
    <property type="entry name" value="Flavin_utilizing_monoxygenases"/>
    <property type="match status" value="1"/>
</dbReference>
<name>A0ABD5S0M9_9EURY</name>
<protein>
    <submittedName>
        <fullName evidence="2">LLM class flavin-dependent oxidoreductase</fullName>
    </submittedName>
</protein>
<reference evidence="2 3" key="1">
    <citation type="journal article" date="2019" name="Int. J. Syst. Evol. Microbiol.">
        <title>The Global Catalogue of Microorganisms (GCM) 10K type strain sequencing project: providing services to taxonomists for standard genome sequencing and annotation.</title>
        <authorList>
            <consortium name="The Broad Institute Genomics Platform"/>
            <consortium name="The Broad Institute Genome Sequencing Center for Infectious Disease"/>
            <person name="Wu L."/>
            <person name="Ma J."/>
        </authorList>
    </citation>
    <scope>NUCLEOTIDE SEQUENCE [LARGE SCALE GENOMIC DNA]</scope>
    <source>
        <strain evidence="2 3">NBRC 111368</strain>
    </source>
</reference>
<evidence type="ECO:0000313" key="3">
    <source>
        <dbReference type="Proteomes" id="UP001596328"/>
    </source>
</evidence>
<dbReference type="Gene3D" id="3.20.20.30">
    <property type="entry name" value="Luciferase-like domain"/>
    <property type="match status" value="1"/>
</dbReference>
<feature type="domain" description="Luciferase-like" evidence="1">
    <location>
        <begin position="1"/>
        <end position="92"/>
    </location>
</feature>
<evidence type="ECO:0000313" key="2">
    <source>
        <dbReference type="EMBL" id="MFC6725151.1"/>
    </source>
</evidence>
<dbReference type="Pfam" id="PF00296">
    <property type="entry name" value="Bac_luciferase"/>
    <property type="match status" value="1"/>
</dbReference>
<accession>A0ABD5S0M9</accession>
<dbReference type="SUPFAM" id="SSF51679">
    <property type="entry name" value="Bacterial luciferase-like"/>
    <property type="match status" value="1"/>
</dbReference>
<dbReference type="Proteomes" id="UP001596328">
    <property type="component" value="Unassembled WGS sequence"/>
</dbReference>
<dbReference type="AlphaFoldDB" id="A0ABD5S0M9"/>
<comment type="caution">
    <text evidence="2">The sequence shown here is derived from an EMBL/GenBank/DDBJ whole genome shotgun (WGS) entry which is preliminary data.</text>
</comment>
<dbReference type="InterPro" id="IPR036661">
    <property type="entry name" value="Luciferase-like_sf"/>
</dbReference>
<evidence type="ECO:0000259" key="1">
    <source>
        <dbReference type="Pfam" id="PF00296"/>
    </source>
</evidence>
<dbReference type="PANTHER" id="PTHR30137:SF6">
    <property type="entry name" value="LUCIFERASE-LIKE MONOOXYGENASE"/>
    <property type="match status" value="1"/>
</dbReference>